<evidence type="ECO:0000256" key="1">
    <source>
        <dbReference type="ARBA" id="ARBA00004123"/>
    </source>
</evidence>
<dbReference type="AlphaFoldDB" id="A0A0N1PGT9"/>
<evidence type="ECO:0000313" key="10">
    <source>
        <dbReference type="Proteomes" id="UP000053240"/>
    </source>
</evidence>
<dbReference type="SMART" id="SM00338">
    <property type="entry name" value="BRLZ"/>
    <property type="match status" value="1"/>
</dbReference>
<dbReference type="STRING" id="76193.A0A0N1PGT9"/>
<dbReference type="PANTHER" id="PTHR13044:SF14">
    <property type="entry name" value="CRYPTOCEPHAL, ISOFORM A"/>
    <property type="match status" value="1"/>
</dbReference>
<dbReference type="InParanoid" id="A0A0N1PGT9"/>
<dbReference type="GO" id="GO:0005634">
    <property type="term" value="C:nucleus"/>
    <property type="evidence" value="ECO:0007669"/>
    <property type="project" value="UniProtKB-SubCell"/>
</dbReference>
<dbReference type="GO" id="GO:0000977">
    <property type="term" value="F:RNA polymerase II transcription regulatory region sequence-specific DNA binding"/>
    <property type="evidence" value="ECO:0007669"/>
    <property type="project" value="TreeGrafter"/>
</dbReference>
<evidence type="ECO:0000259" key="8">
    <source>
        <dbReference type="PROSITE" id="PS50217"/>
    </source>
</evidence>
<dbReference type="InterPro" id="IPR046347">
    <property type="entry name" value="bZIP_sf"/>
</dbReference>
<evidence type="ECO:0000256" key="2">
    <source>
        <dbReference type="ARBA" id="ARBA00007163"/>
    </source>
</evidence>
<evidence type="ECO:0000256" key="7">
    <source>
        <dbReference type="SAM" id="MobiDB-lite"/>
    </source>
</evidence>
<dbReference type="FunCoup" id="A0A0N1PGT9">
    <property type="interactions" value="320"/>
</dbReference>
<reference evidence="9 10" key="1">
    <citation type="journal article" date="2015" name="Nat. Commun.">
        <title>Outbred genome sequencing and CRISPR/Cas9 gene editing in butterflies.</title>
        <authorList>
            <person name="Li X."/>
            <person name="Fan D."/>
            <person name="Zhang W."/>
            <person name="Liu G."/>
            <person name="Zhang L."/>
            <person name="Zhao L."/>
            <person name="Fang X."/>
            <person name="Chen L."/>
            <person name="Dong Y."/>
            <person name="Chen Y."/>
            <person name="Ding Y."/>
            <person name="Zhao R."/>
            <person name="Feng M."/>
            <person name="Zhu Y."/>
            <person name="Feng Y."/>
            <person name="Jiang X."/>
            <person name="Zhu D."/>
            <person name="Xiang H."/>
            <person name="Feng X."/>
            <person name="Li S."/>
            <person name="Wang J."/>
            <person name="Zhang G."/>
            <person name="Kronforst M.R."/>
            <person name="Wang W."/>
        </authorList>
    </citation>
    <scope>NUCLEOTIDE SEQUENCE [LARGE SCALE GENOMIC DNA]</scope>
    <source>
        <strain evidence="9">Ya'a_city_454_Pm</strain>
        <tissue evidence="9">Whole body</tissue>
    </source>
</reference>
<feature type="compositionally biased region" description="Polar residues" evidence="7">
    <location>
        <begin position="314"/>
        <end position="325"/>
    </location>
</feature>
<feature type="compositionally biased region" description="Basic and acidic residues" evidence="7">
    <location>
        <begin position="356"/>
        <end position="368"/>
    </location>
</feature>
<accession>A0A0N1PGT9</accession>
<gene>
    <name evidence="9" type="ORF">RR48_05284</name>
</gene>
<protein>
    <submittedName>
        <fullName evidence="9">Activating transcription factor of chaperone</fullName>
    </submittedName>
</protein>
<dbReference type="EMBL" id="KQ460499">
    <property type="protein sequence ID" value="KPJ14306.1"/>
    <property type="molecule type" value="Genomic_DNA"/>
</dbReference>
<keyword evidence="4" id="KW-0238">DNA-binding</keyword>
<dbReference type="SUPFAM" id="SSF57959">
    <property type="entry name" value="Leucine zipper domain"/>
    <property type="match status" value="1"/>
</dbReference>
<dbReference type="FunFam" id="1.20.5.170:FF:000021">
    <property type="entry name" value="Cyclic AMP-dependent transcription factor ATF-4"/>
    <property type="match status" value="1"/>
</dbReference>
<dbReference type="PROSITE" id="PS00036">
    <property type="entry name" value="BZIP_BASIC"/>
    <property type="match status" value="1"/>
</dbReference>
<evidence type="ECO:0000256" key="4">
    <source>
        <dbReference type="ARBA" id="ARBA00023125"/>
    </source>
</evidence>
<dbReference type="Gene3D" id="1.20.5.170">
    <property type="match status" value="1"/>
</dbReference>
<organism evidence="9 10">
    <name type="scientific">Papilio machaon</name>
    <name type="common">Old World swallowtail butterfly</name>
    <dbReference type="NCBI Taxonomy" id="76193"/>
    <lineage>
        <taxon>Eukaryota</taxon>
        <taxon>Metazoa</taxon>
        <taxon>Ecdysozoa</taxon>
        <taxon>Arthropoda</taxon>
        <taxon>Hexapoda</taxon>
        <taxon>Insecta</taxon>
        <taxon>Pterygota</taxon>
        <taxon>Neoptera</taxon>
        <taxon>Endopterygota</taxon>
        <taxon>Lepidoptera</taxon>
        <taxon>Glossata</taxon>
        <taxon>Ditrysia</taxon>
        <taxon>Papilionoidea</taxon>
        <taxon>Papilionidae</taxon>
        <taxon>Papilioninae</taxon>
        <taxon>Papilio</taxon>
    </lineage>
</organism>
<evidence type="ECO:0000256" key="3">
    <source>
        <dbReference type="ARBA" id="ARBA00023015"/>
    </source>
</evidence>
<keyword evidence="10" id="KW-1185">Reference proteome</keyword>
<comment type="similarity">
    <text evidence="2">Belongs to the bZIP family.</text>
</comment>
<dbReference type="CDD" id="cd14692">
    <property type="entry name" value="bZIP_ATF4"/>
    <property type="match status" value="1"/>
</dbReference>
<dbReference type="PROSITE" id="PS50217">
    <property type="entry name" value="BZIP"/>
    <property type="match status" value="1"/>
</dbReference>
<keyword evidence="3" id="KW-0805">Transcription regulation</keyword>
<evidence type="ECO:0000256" key="6">
    <source>
        <dbReference type="ARBA" id="ARBA00023242"/>
    </source>
</evidence>
<evidence type="ECO:0000313" key="9">
    <source>
        <dbReference type="EMBL" id="KPJ14306.1"/>
    </source>
</evidence>
<feature type="region of interest" description="Disordered" evidence="7">
    <location>
        <begin position="310"/>
        <end position="377"/>
    </location>
</feature>
<dbReference type="Proteomes" id="UP000053240">
    <property type="component" value="Unassembled WGS sequence"/>
</dbReference>
<keyword evidence="6" id="KW-0539">Nucleus</keyword>
<name>A0A0N1PGT9_PAPMA</name>
<feature type="domain" description="BZIP" evidence="8">
    <location>
        <begin position="358"/>
        <end position="421"/>
    </location>
</feature>
<proteinExistence type="inferred from homology"/>
<keyword evidence="5" id="KW-0804">Transcription</keyword>
<evidence type="ECO:0000256" key="5">
    <source>
        <dbReference type="ARBA" id="ARBA00023163"/>
    </source>
</evidence>
<sequence length="429" mass="47919">MFRYTLRALHSAITVEKFVPLWTASKLPQYPREIYDCQNGAPKGLLCPSTIITISIGPPPPVSACIYSFGKVPARSTTLRMSTSAWDWSLASADGLLTNEECSMLLDVDLFNTDDDLLKTFPSAALKVELDKFQYQEDGTNNLYPPSPAETKPSRADLAQDLLQQLDNNYKQENIFPPWLEEKVELPIFENINQVPERVEVPIPAALVPPVAAYDRPHVVPQPTEDLLREFESVYGAVELTHLTPPQSPPGPATQLLLSYAQQAQYAPLAPAPSLQAPQEQWPVAHVSSTVPAEYDCDLQAVEDLVRHRAAQLASPQPSGGSACTSPRSSPPSSPRSSSTDEDWSAPSRPKPYSRNVDDRRSRKKEQNKNAATRYRQKKKAEIEVLLNEEQNLRKRHTELGEKCSDLQREIRYIKGLMRDLLKAKGLIK</sequence>
<dbReference type="GO" id="GO:0001228">
    <property type="term" value="F:DNA-binding transcription activator activity, RNA polymerase II-specific"/>
    <property type="evidence" value="ECO:0007669"/>
    <property type="project" value="TreeGrafter"/>
</dbReference>
<dbReference type="InterPro" id="IPR004827">
    <property type="entry name" value="bZIP"/>
</dbReference>
<dbReference type="Pfam" id="PF00170">
    <property type="entry name" value="bZIP_1"/>
    <property type="match status" value="1"/>
</dbReference>
<dbReference type="PANTHER" id="PTHR13044">
    <property type="entry name" value="ACTIVATING TRANSCRIPTION FACTOR ATF 4/5"/>
    <property type="match status" value="1"/>
</dbReference>
<comment type="subcellular location">
    <subcellularLocation>
        <location evidence="1">Nucleus</location>
    </subcellularLocation>
</comment>